<reference evidence="2 3" key="2">
    <citation type="journal article" date="2021" name="Genomics">
        <title>High-quality reference genome for Clonorchis sinensis.</title>
        <authorList>
            <person name="Young N.D."/>
            <person name="Stroehlein A.J."/>
            <person name="Kinkar L."/>
            <person name="Wang T."/>
            <person name="Sohn W.M."/>
            <person name="Chang B.C.H."/>
            <person name="Kaur P."/>
            <person name="Weisz D."/>
            <person name="Dudchenko O."/>
            <person name="Aiden E.L."/>
            <person name="Korhonen P.K."/>
            <person name="Gasser R.B."/>
        </authorList>
    </citation>
    <scope>NUCLEOTIDE SEQUENCE [LARGE SCALE GENOMIC DNA]</scope>
    <source>
        <strain evidence="2">Cs-k2</strain>
    </source>
</reference>
<comment type="caution">
    <text evidence="2">The sequence shown here is derived from an EMBL/GenBank/DDBJ whole genome shotgun (WGS) entry which is preliminary data.</text>
</comment>
<dbReference type="InParanoid" id="A0A3R7FA74"/>
<feature type="compositionally biased region" description="Low complexity" evidence="1">
    <location>
        <begin position="126"/>
        <end position="143"/>
    </location>
</feature>
<dbReference type="SUPFAM" id="SSF55277">
    <property type="entry name" value="GYF domain"/>
    <property type="match status" value="1"/>
</dbReference>
<dbReference type="EMBL" id="NIRI02000056">
    <property type="protein sequence ID" value="KAG5445002.1"/>
    <property type="molecule type" value="Genomic_DNA"/>
</dbReference>
<gene>
    <name evidence="2" type="ORF">CSKR_102610</name>
</gene>
<organism evidence="2 3">
    <name type="scientific">Clonorchis sinensis</name>
    <name type="common">Chinese liver fluke</name>
    <dbReference type="NCBI Taxonomy" id="79923"/>
    <lineage>
        <taxon>Eukaryota</taxon>
        <taxon>Metazoa</taxon>
        <taxon>Spiralia</taxon>
        <taxon>Lophotrochozoa</taxon>
        <taxon>Platyhelminthes</taxon>
        <taxon>Trematoda</taxon>
        <taxon>Digenea</taxon>
        <taxon>Opisthorchiida</taxon>
        <taxon>Opisthorchiata</taxon>
        <taxon>Opisthorchiidae</taxon>
        <taxon>Clonorchis</taxon>
    </lineage>
</organism>
<protein>
    <submittedName>
        <fullName evidence="2">Uncharacterized protein</fullName>
    </submittedName>
</protein>
<evidence type="ECO:0000313" key="2">
    <source>
        <dbReference type="EMBL" id="KAG5445002.1"/>
    </source>
</evidence>
<dbReference type="InterPro" id="IPR035445">
    <property type="entry name" value="GYF-like_dom_sf"/>
</dbReference>
<keyword evidence="3" id="KW-1185">Reference proteome</keyword>
<name>A0A3R7FA74_CLOSI</name>
<accession>A0A3R7FA74</accession>
<dbReference type="STRING" id="79923.A0A3R7FA74"/>
<proteinExistence type="predicted"/>
<dbReference type="OrthoDB" id="48509at2759"/>
<feature type="region of interest" description="Disordered" evidence="1">
    <location>
        <begin position="122"/>
        <end position="174"/>
    </location>
</feature>
<evidence type="ECO:0000256" key="1">
    <source>
        <dbReference type="SAM" id="MobiDB-lite"/>
    </source>
</evidence>
<reference evidence="2 3" key="1">
    <citation type="journal article" date="2018" name="Biotechnol. Adv.">
        <title>Improved genomic resources and new bioinformatic workflow for the carcinogenic parasite Clonorchis sinensis: Biotechnological implications.</title>
        <authorList>
            <person name="Wang D."/>
            <person name="Korhonen P.K."/>
            <person name="Gasser R.B."/>
            <person name="Young N.D."/>
        </authorList>
    </citation>
    <scope>NUCLEOTIDE SEQUENCE [LARGE SCALE GENOMIC DNA]</scope>
    <source>
        <strain evidence="2">Cs-k2</strain>
    </source>
</reference>
<dbReference type="AlphaFoldDB" id="A0A3R7FA74"/>
<sequence>MSAWLTGGYLPPTIKVRRDCDECFVTLFEHINLTGRVPFLEGYPVPPLKHSNLLPLAAASKMSAPNPRWIDTVAPPNPQPADFVVGQHPFPPSVDNVKAAATPAAASALALFFATPANLTTPVSPQPLQTQSKSQQPQSPPVQTNTKSMPSVVDSLRPSPLPGAKVNSYPSTSSRLHTKHFCDKLFPEKNMIS</sequence>
<dbReference type="Proteomes" id="UP000286415">
    <property type="component" value="Unassembled WGS sequence"/>
</dbReference>
<evidence type="ECO:0000313" key="3">
    <source>
        <dbReference type="Proteomes" id="UP000286415"/>
    </source>
</evidence>